<name>A0ABV4ZGQ5_9ACTN</name>
<dbReference type="Proteomes" id="UP001577267">
    <property type="component" value="Unassembled WGS sequence"/>
</dbReference>
<dbReference type="EMBL" id="JBHGBT010000002">
    <property type="protein sequence ID" value="MFB4193310.1"/>
    <property type="molecule type" value="Genomic_DNA"/>
</dbReference>
<comment type="caution">
    <text evidence="1">The sequence shown here is derived from an EMBL/GenBank/DDBJ whole genome shotgun (WGS) entry which is preliminary data.</text>
</comment>
<evidence type="ECO:0000313" key="2">
    <source>
        <dbReference type="Proteomes" id="UP001577267"/>
    </source>
</evidence>
<sequence>MGLIVEENGQRHRTRWWDARLLGEHYGTHDSALQALQPLVRRHKPALPATVLPQRVHREESGFRALNTGISGTSYPARFVARELVWDSGSR</sequence>
<proteinExistence type="predicted"/>
<organism evidence="1 2">
    <name type="scientific">Streptomyces carpaticus</name>
    <dbReference type="NCBI Taxonomy" id="285558"/>
    <lineage>
        <taxon>Bacteria</taxon>
        <taxon>Bacillati</taxon>
        <taxon>Actinomycetota</taxon>
        <taxon>Actinomycetes</taxon>
        <taxon>Kitasatosporales</taxon>
        <taxon>Streptomycetaceae</taxon>
        <taxon>Streptomyces</taxon>
    </lineage>
</organism>
<accession>A0ABV4ZGQ5</accession>
<reference evidence="1 2" key="1">
    <citation type="submission" date="2024-09" db="EMBL/GenBank/DDBJ databases">
        <title>Draft genome sequence of multifaceted antimicrobials producing Streptomyces sp. strain FH1.</title>
        <authorList>
            <person name="Hassan F."/>
            <person name="Ali H."/>
            <person name="Hassan N."/>
            <person name="Nawaz A."/>
        </authorList>
    </citation>
    <scope>NUCLEOTIDE SEQUENCE [LARGE SCALE GENOMIC DNA]</scope>
    <source>
        <strain evidence="1 2">FH1</strain>
    </source>
</reference>
<keyword evidence="2" id="KW-1185">Reference proteome</keyword>
<protein>
    <submittedName>
        <fullName evidence="1">Uncharacterized protein</fullName>
    </submittedName>
</protein>
<gene>
    <name evidence="1" type="ORF">ACE11A_02930</name>
</gene>
<dbReference type="RefSeq" id="WP_375061349.1">
    <property type="nucleotide sequence ID" value="NZ_JBHGBT010000002.1"/>
</dbReference>
<evidence type="ECO:0000313" key="1">
    <source>
        <dbReference type="EMBL" id="MFB4193310.1"/>
    </source>
</evidence>